<dbReference type="Proteomes" id="UP000285146">
    <property type="component" value="Unassembled WGS sequence"/>
</dbReference>
<gene>
    <name evidence="1" type="ORF">VPNG_06630</name>
</gene>
<evidence type="ECO:0000313" key="2">
    <source>
        <dbReference type="Proteomes" id="UP000285146"/>
    </source>
</evidence>
<name>A0A423WUP2_9PEZI</name>
<reference evidence="1 2" key="1">
    <citation type="submission" date="2015-09" db="EMBL/GenBank/DDBJ databases">
        <title>Host preference determinants of Valsa canker pathogens revealed by comparative genomics.</title>
        <authorList>
            <person name="Yin Z."/>
            <person name="Huang L."/>
        </authorList>
    </citation>
    <scope>NUCLEOTIDE SEQUENCE [LARGE SCALE GENOMIC DNA]</scope>
    <source>
        <strain evidence="1 2">SXYLt</strain>
    </source>
</reference>
<keyword evidence="2" id="KW-1185">Reference proteome</keyword>
<proteinExistence type="predicted"/>
<comment type="caution">
    <text evidence="1">The sequence shown here is derived from an EMBL/GenBank/DDBJ whole genome shotgun (WGS) entry which is preliminary data.</text>
</comment>
<dbReference type="OrthoDB" id="5424391at2759"/>
<dbReference type="AlphaFoldDB" id="A0A423WUP2"/>
<protein>
    <submittedName>
        <fullName evidence="1">Uncharacterized protein</fullName>
    </submittedName>
</protein>
<dbReference type="InParanoid" id="A0A423WUP2"/>
<accession>A0A423WUP2</accession>
<dbReference type="EMBL" id="LKEB01000040">
    <property type="protein sequence ID" value="ROW07081.1"/>
    <property type="molecule type" value="Genomic_DNA"/>
</dbReference>
<evidence type="ECO:0000313" key="1">
    <source>
        <dbReference type="EMBL" id="ROW07081.1"/>
    </source>
</evidence>
<organism evidence="1 2">
    <name type="scientific">Cytospora leucostoma</name>
    <dbReference type="NCBI Taxonomy" id="1230097"/>
    <lineage>
        <taxon>Eukaryota</taxon>
        <taxon>Fungi</taxon>
        <taxon>Dikarya</taxon>
        <taxon>Ascomycota</taxon>
        <taxon>Pezizomycotina</taxon>
        <taxon>Sordariomycetes</taxon>
        <taxon>Sordariomycetidae</taxon>
        <taxon>Diaporthales</taxon>
        <taxon>Cytosporaceae</taxon>
        <taxon>Cytospora</taxon>
    </lineage>
</organism>
<sequence>MLGTKALSSLKDFLPRIHQPLPINRRESQQLLKTLTTSFRKNLDKEHGYWGEDTSVASLRAASTNPSSPSVLDSHHRPTDRHVRAILSNPLFSYDRATQASTRVAGERDPMDVFDEAVAKGLMTIRRAAGVLKAKRQAITQSSSISVNETMATSGTALRVLQWLRSSGYERDLSFVNCTPLIVYLTHFMVEEGLEEVSWVWLERLMRGEGPDFRDRKGPSPAAYILDALVRAKAPHGGSLDGGYACMVRARDMFRDESSFETDAISAWRALSWWSTVSAWQRSQPSEALFESFAAMGRELQKLKKSIQVDRAHLDLHHPTEPDATSAISYLQSSSLQNLLDQEKQEEQDAGQICNLSRPYNTTIRRVGLMGMDAANHLSRIGRKDDAAWVRDILFDKFGDTLVNAFRGAYIARDSHHGLSTG</sequence>